<dbReference type="AlphaFoldDB" id="X6N0K1"/>
<comment type="caution">
    <text evidence="1">The sequence shown here is derived from an EMBL/GenBank/DDBJ whole genome shotgun (WGS) entry which is preliminary data.</text>
</comment>
<organism evidence="1 2">
    <name type="scientific">Reticulomyxa filosa</name>
    <dbReference type="NCBI Taxonomy" id="46433"/>
    <lineage>
        <taxon>Eukaryota</taxon>
        <taxon>Sar</taxon>
        <taxon>Rhizaria</taxon>
        <taxon>Retaria</taxon>
        <taxon>Foraminifera</taxon>
        <taxon>Monothalamids</taxon>
        <taxon>Reticulomyxidae</taxon>
        <taxon>Reticulomyxa</taxon>
    </lineage>
</organism>
<dbReference type="EMBL" id="ASPP01013272">
    <property type="protein sequence ID" value="ETO19805.1"/>
    <property type="molecule type" value="Genomic_DNA"/>
</dbReference>
<evidence type="ECO:0000313" key="2">
    <source>
        <dbReference type="Proteomes" id="UP000023152"/>
    </source>
</evidence>
<name>X6N0K1_RETFI</name>
<gene>
    <name evidence="1" type="ORF">RFI_17425</name>
</gene>
<protein>
    <submittedName>
        <fullName evidence="1">Cell cycle-associated protein</fullName>
    </submittedName>
</protein>
<evidence type="ECO:0000313" key="1">
    <source>
        <dbReference type="EMBL" id="ETO19805.1"/>
    </source>
</evidence>
<sequence length="128" mass="15093">MKTLEVDEDGFKDNELDSETEDASVVKIKRRLKPGMKALELFDWPSEPYSKKQGLLANQEYIQEVIRKDPKNLVDILALPKTEGGVFTDKMQWLYEHFRQFLIDISQLLVHLQHVLTFFFLRKGTEFF</sequence>
<dbReference type="Proteomes" id="UP000023152">
    <property type="component" value="Unassembled WGS sequence"/>
</dbReference>
<proteinExistence type="predicted"/>
<reference evidence="1 2" key="1">
    <citation type="journal article" date="2013" name="Curr. Biol.">
        <title>The Genome of the Foraminiferan Reticulomyxa filosa.</title>
        <authorList>
            <person name="Glockner G."/>
            <person name="Hulsmann N."/>
            <person name="Schleicher M."/>
            <person name="Noegel A.A."/>
            <person name="Eichinger L."/>
            <person name="Gallinger C."/>
            <person name="Pawlowski J."/>
            <person name="Sierra R."/>
            <person name="Euteneuer U."/>
            <person name="Pillet L."/>
            <person name="Moustafa A."/>
            <person name="Platzer M."/>
            <person name="Groth M."/>
            <person name="Szafranski K."/>
            <person name="Schliwa M."/>
        </authorList>
    </citation>
    <scope>NUCLEOTIDE SEQUENCE [LARGE SCALE GENOMIC DNA]</scope>
</reference>
<dbReference type="SUPFAM" id="SSF101152">
    <property type="entry name" value="Mob1/phocein"/>
    <property type="match status" value="1"/>
</dbReference>
<dbReference type="InterPro" id="IPR036703">
    <property type="entry name" value="MOB_kinase_act_sf"/>
</dbReference>
<accession>X6N0K1</accession>
<dbReference type="OrthoDB" id="184876at2759"/>
<keyword evidence="2" id="KW-1185">Reference proteome</keyword>
<dbReference type="Gene3D" id="1.20.140.30">
    <property type="entry name" value="MOB kinase activator"/>
    <property type="match status" value="1"/>
</dbReference>